<dbReference type="Gene3D" id="2.10.25.10">
    <property type="entry name" value="Laminin"/>
    <property type="match status" value="1"/>
</dbReference>
<dbReference type="OrthoDB" id="10066840at2759"/>
<comment type="caution">
    <text evidence="11">The sequence shown here is derived from an EMBL/GenBank/DDBJ whole genome shotgun (WGS) entry which is preliminary data.</text>
</comment>
<comment type="subcellular location">
    <subcellularLocation>
        <location evidence="1">Secreted</location>
    </subcellularLocation>
</comment>
<accession>A0A553MYH9</accession>
<dbReference type="PROSITE" id="PS01187">
    <property type="entry name" value="EGF_CA"/>
    <property type="match status" value="1"/>
</dbReference>
<keyword evidence="7" id="KW-1015">Disulfide bond</keyword>
<dbReference type="AlphaFoldDB" id="A0A553MYH9"/>
<reference evidence="11 12" key="1">
    <citation type="journal article" date="2019" name="Sci. Data">
        <title>Hybrid genome assembly and annotation of Danionella translucida.</title>
        <authorList>
            <person name="Kadobianskyi M."/>
            <person name="Schulze L."/>
            <person name="Schuelke M."/>
            <person name="Judkewitz B."/>
        </authorList>
    </citation>
    <scope>NUCLEOTIDE SEQUENCE [LARGE SCALE GENOMIC DNA]</scope>
    <source>
        <strain evidence="11 12">Bolton</strain>
    </source>
</reference>
<evidence type="ECO:0000256" key="1">
    <source>
        <dbReference type="ARBA" id="ARBA00004613"/>
    </source>
</evidence>
<keyword evidence="12" id="KW-1185">Reference proteome</keyword>
<proteinExistence type="predicted"/>
<dbReference type="PANTHER" id="PTHR24046">
    <property type="entry name" value="SIGNAL PEPTIDE, CUB AND EGF-LIKE DOMAIN-CONTAINING"/>
    <property type="match status" value="1"/>
</dbReference>
<dbReference type="GO" id="GO:0005509">
    <property type="term" value="F:calcium ion binding"/>
    <property type="evidence" value="ECO:0007669"/>
    <property type="project" value="InterPro"/>
</dbReference>
<dbReference type="FunFam" id="2.10.25.10:FF:000008">
    <property type="entry name" value="Signal peptide, CUB domain, EGF-like 2"/>
    <property type="match status" value="1"/>
</dbReference>
<keyword evidence="2" id="KW-0964">Secreted</keyword>
<evidence type="ECO:0000313" key="12">
    <source>
        <dbReference type="Proteomes" id="UP000316079"/>
    </source>
</evidence>
<keyword evidence="8" id="KW-0325">Glycoprotein</keyword>
<dbReference type="InterPro" id="IPR018097">
    <property type="entry name" value="EGF_Ca-bd_CS"/>
</dbReference>
<name>A0A553MYH9_9TELE</name>
<evidence type="ECO:0000313" key="11">
    <source>
        <dbReference type="EMBL" id="TRY58217.1"/>
    </source>
</evidence>
<keyword evidence="6" id="KW-0106">Calcium</keyword>
<protein>
    <recommendedName>
        <fullName evidence="10">EGF-like domain-containing protein</fullName>
    </recommendedName>
</protein>
<evidence type="ECO:0000256" key="9">
    <source>
        <dbReference type="PROSITE-ProRule" id="PRU00076"/>
    </source>
</evidence>
<comment type="caution">
    <text evidence="9">Lacks conserved residue(s) required for the propagation of feature annotation.</text>
</comment>
<keyword evidence="5" id="KW-0677">Repeat</keyword>
<dbReference type="STRING" id="623744.A0A553MYH9"/>
<dbReference type="PROSITE" id="PS00010">
    <property type="entry name" value="ASX_HYDROXYL"/>
    <property type="match status" value="1"/>
</dbReference>
<evidence type="ECO:0000259" key="10">
    <source>
        <dbReference type="PROSITE" id="PS50026"/>
    </source>
</evidence>
<evidence type="ECO:0000256" key="4">
    <source>
        <dbReference type="ARBA" id="ARBA00022729"/>
    </source>
</evidence>
<feature type="domain" description="EGF-like" evidence="10">
    <location>
        <begin position="179"/>
        <end position="219"/>
    </location>
</feature>
<dbReference type="PROSITE" id="PS01186">
    <property type="entry name" value="EGF_2"/>
    <property type="match status" value="1"/>
</dbReference>
<dbReference type="GO" id="GO:0007165">
    <property type="term" value="P:signal transduction"/>
    <property type="evidence" value="ECO:0007669"/>
    <property type="project" value="TreeGrafter"/>
</dbReference>
<gene>
    <name evidence="11" type="ORF">DNTS_008561</name>
</gene>
<dbReference type="PANTHER" id="PTHR24046:SF2">
    <property type="entry name" value="SIGNAL PEPTIDE, CUB AND EGF-LIKE DOMAIN-CONTAINING PROTEIN 3"/>
    <property type="match status" value="1"/>
</dbReference>
<dbReference type="SUPFAM" id="SSF57196">
    <property type="entry name" value="EGF/Laminin"/>
    <property type="match status" value="1"/>
</dbReference>
<evidence type="ECO:0000256" key="7">
    <source>
        <dbReference type="ARBA" id="ARBA00023157"/>
    </source>
</evidence>
<evidence type="ECO:0000256" key="6">
    <source>
        <dbReference type="ARBA" id="ARBA00022837"/>
    </source>
</evidence>
<dbReference type="CDD" id="cd00054">
    <property type="entry name" value="EGF_CA"/>
    <property type="match status" value="1"/>
</dbReference>
<dbReference type="SMART" id="SM00181">
    <property type="entry name" value="EGF"/>
    <property type="match status" value="1"/>
</dbReference>
<evidence type="ECO:0000256" key="8">
    <source>
        <dbReference type="ARBA" id="ARBA00023180"/>
    </source>
</evidence>
<dbReference type="GO" id="GO:0009986">
    <property type="term" value="C:cell surface"/>
    <property type="evidence" value="ECO:0007669"/>
    <property type="project" value="TreeGrafter"/>
</dbReference>
<dbReference type="EMBL" id="SRMA01027201">
    <property type="protein sequence ID" value="TRY58217.1"/>
    <property type="molecule type" value="Genomic_DNA"/>
</dbReference>
<evidence type="ECO:0000256" key="5">
    <source>
        <dbReference type="ARBA" id="ARBA00022737"/>
    </source>
</evidence>
<dbReference type="InterPro" id="IPR001881">
    <property type="entry name" value="EGF-like_Ca-bd_dom"/>
</dbReference>
<dbReference type="PROSITE" id="PS50026">
    <property type="entry name" value="EGF_3"/>
    <property type="match status" value="1"/>
</dbReference>
<keyword evidence="4" id="KW-0732">Signal</keyword>
<dbReference type="InterPro" id="IPR052071">
    <property type="entry name" value="SCUB_EGF-like_domain"/>
</dbReference>
<dbReference type="Proteomes" id="UP000316079">
    <property type="component" value="Unassembled WGS sequence"/>
</dbReference>
<organism evidence="11 12">
    <name type="scientific">Danionella cerebrum</name>
    <dbReference type="NCBI Taxonomy" id="2873325"/>
    <lineage>
        <taxon>Eukaryota</taxon>
        <taxon>Metazoa</taxon>
        <taxon>Chordata</taxon>
        <taxon>Craniata</taxon>
        <taxon>Vertebrata</taxon>
        <taxon>Euteleostomi</taxon>
        <taxon>Actinopterygii</taxon>
        <taxon>Neopterygii</taxon>
        <taxon>Teleostei</taxon>
        <taxon>Ostariophysi</taxon>
        <taxon>Cypriniformes</taxon>
        <taxon>Danionidae</taxon>
        <taxon>Danioninae</taxon>
        <taxon>Danionella</taxon>
    </lineage>
</organism>
<keyword evidence="3 9" id="KW-0245">EGF-like domain</keyword>
<evidence type="ECO:0000256" key="2">
    <source>
        <dbReference type="ARBA" id="ARBA00022525"/>
    </source>
</evidence>
<dbReference type="GO" id="GO:0005615">
    <property type="term" value="C:extracellular space"/>
    <property type="evidence" value="ECO:0007669"/>
    <property type="project" value="TreeGrafter"/>
</dbReference>
<dbReference type="InterPro" id="IPR000152">
    <property type="entry name" value="EGF-type_Asp/Asn_hydroxyl_site"/>
</dbReference>
<sequence>MSGDDALLVVLFAPWRRRGSGFESDMGLFNDLLQAPSALSFCRLSSAQDFCRCLDPRAQGGLVLTAVCLCFRDVCGEQRRLRQHVSRRGERRSLQLPCGVHSPGRPQDLQRYAPPLAALPHSFSLCFSLLRSPVLLYSQTRSSFSPPSPTPLHLLTLLSSASLFSLLHFSLLSLSLLPDIDECRMNNGGCDHMCRNTVGSFECSCKKGYKLLTNERTCQGHGGVGRIVQYQTHNGVEMGRSQAGRMKVTLVTYGSVMQN</sequence>
<dbReference type="SMART" id="SM00179">
    <property type="entry name" value="EGF_CA"/>
    <property type="match status" value="1"/>
</dbReference>
<dbReference type="Pfam" id="PF14670">
    <property type="entry name" value="FXa_inhibition"/>
    <property type="match status" value="1"/>
</dbReference>
<evidence type="ECO:0000256" key="3">
    <source>
        <dbReference type="ARBA" id="ARBA00022536"/>
    </source>
</evidence>
<dbReference type="InterPro" id="IPR000742">
    <property type="entry name" value="EGF"/>
</dbReference>